<evidence type="ECO:0000313" key="2">
    <source>
        <dbReference type="EnsemblPlants" id="LPERR04G04670.1"/>
    </source>
</evidence>
<proteinExistence type="predicted"/>
<reference evidence="2 3" key="1">
    <citation type="submission" date="2012-08" db="EMBL/GenBank/DDBJ databases">
        <title>Oryza genome evolution.</title>
        <authorList>
            <person name="Wing R.A."/>
        </authorList>
    </citation>
    <scope>NUCLEOTIDE SEQUENCE</scope>
</reference>
<dbReference type="Proteomes" id="UP000032180">
    <property type="component" value="Chromosome 4"/>
</dbReference>
<evidence type="ECO:0000256" key="1">
    <source>
        <dbReference type="SAM" id="MobiDB-lite"/>
    </source>
</evidence>
<dbReference type="EnsemblPlants" id="LPERR04G04670.1">
    <property type="protein sequence ID" value="LPERR04G04670.1"/>
    <property type="gene ID" value="LPERR04G04670"/>
</dbReference>
<keyword evidence="3" id="KW-1185">Reference proteome</keyword>
<dbReference type="AlphaFoldDB" id="A0A0D9W3C1"/>
<feature type="region of interest" description="Disordered" evidence="1">
    <location>
        <begin position="1"/>
        <end position="90"/>
    </location>
</feature>
<dbReference type="Gramene" id="LPERR04G04670.1">
    <property type="protein sequence ID" value="LPERR04G04670.1"/>
    <property type="gene ID" value="LPERR04G04670"/>
</dbReference>
<evidence type="ECO:0000313" key="3">
    <source>
        <dbReference type="Proteomes" id="UP000032180"/>
    </source>
</evidence>
<sequence>MARPPPASVSGDLRRRSGRLPKLPLHLGDRQNTAPPIAVSLPSSPAMPTAQPILPCSATDSTREREAEQRKRTEKISAACVPSVLGPRDH</sequence>
<organism evidence="2 3">
    <name type="scientific">Leersia perrieri</name>
    <dbReference type="NCBI Taxonomy" id="77586"/>
    <lineage>
        <taxon>Eukaryota</taxon>
        <taxon>Viridiplantae</taxon>
        <taxon>Streptophyta</taxon>
        <taxon>Embryophyta</taxon>
        <taxon>Tracheophyta</taxon>
        <taxon>Spermatophyta</taxon>
        <taxon>Magnoliopsida</taxon>
        <taxon>Liliopsida</taxon>
        <taxon>Poales</taxon>
        <taxon>Poaceae</taxon>
        <taxon>BOP clade</taxon>
        <taxon>Oryzoideae</taxon>
        <taxon>Oryzeae</taxon>
        <taxon>Oryzinae</taxon>
        <taxon>Leersia</taxon>
    </lineage>
</organism>
<reference evidence="3" key="2">
    <citation type="submission" date="2013-12" db="EMBL/GenBank/DDBJ databases">
        <authorList>
            <person name="Yu Y."/>
            <person name="Lee S."/>
            <person name="de Baynast K."/>
            <person name="Wissotski M."/>
            <person name="Liu L."/>
            <person name="Talag J."/>
            <person name="Goicoechea J."/>
            <person name="Angelova A."/>
            <person name="Jetty R."/>
            <person name="Kudrna D."/>
            <person name="Golser W."/>
            <person name="Rivera L."/>
            <person name="Zhang J."/>
            <person name="Wing R."/>
        </authorList>
    </citation>
    <scope>NUCLEOTIDE SEQUENCE</scope>
</reference>
<feature type="compositionally biased region" description="Basic and acidic residues" evidence="1">
    <location>
        <begin position="61"/>
        <end position="75"/>
    </location>
</feature>
<accession>A0A0D9W3C1</accession>
<dbReference type="HOGENOM" id="CLU_2472303_0_0_1"/>
<protein>
    <submittedName>
        <fullName evidence="2">Uncharacterized protein</fullName>
    </submittedName>
</protein>
<reference evidence="2" key="3">
    <citation type="submission" date="2015-04" db="UniProtKB">
        <authorList>
            <consortium name="EnsemblPlants"/>
        </authorList>
    </citation>
    <scope>IDENTIFICATION</scope>
</reference>
<name>A0A0D9W3C1_9ORYZ</name>